<accession>A0A382BPT3</accession>
<dbReference type="AlphaFoldDB" id="A0A382BPT3"/>
<name>A0A382BPT3_9ZZZZ</name>
<dbReference type="NCBIfam" id="TIGR00055">
    <property type="entry name" value="uppS"/>
    <property type="match status" value="1"/>
</dbReference>
<dbReference type="InterPro" id="IPR036424">
    <property type="entry name" value="UPP_synth-like_sf"/>
</dbReference>
<protein>
    <recommendedName>
        <fullName evidence="4">Isoprenyl transferase</fullName>
    </recommendedName>
</protein>
<dbReference type="Gene3D" id="3.40.1180.10">
    <property type="entry name" value="Decaprenyl diphosphate synthase-like"/>
    <property type="match status" value="1"/>
</dbReference>
<dbReference type="PROSITE" id="PS01066">
    <property type="entry name" value="UPP_SYNTHASE"/>
    <property type="match status" value="1"/>
</dbReference>
<dbReference type="CDD" id="cd00475">
    <property type="entry name" value="Cis_IPPS"/>
    <property type="match status" value="1"/>
</dbReference>
<gene>
    <name evidence="3" type="ORF">METZ01_LOCUS168256</name>
</gene>
<evidence type="ECO:0000256" key="1">
    <source>
        <dbReference type="ARBA" id="ARBA00001946"/>
    </source>
</evidence>
<keyword evidence="2" id="KW-0808">Transferase</keyword>
<dbReference type="HAMAP" id="MF_01139">
    <property type="entry name" value="ISPT"/>
    <property type="match status" value="1"/>
</dbReference>
<dbReference type="GO" id="GO:0016094">
    <property type="term" value="P:polyprenol biosynthetic process"/>
    <property type="evidence" value="ECO:0007669"/>
    <property type="project" value="TreeGrafter"/>
</dbReference>
<sequence>MSSNKINHLAMIMDGNKRWADLHGASLKEGYQKGLNKLREIISVCLEQEIKYLTVYALSAENMKRVSVSIIFDIIIKQSKKIVEELSFDNNVRVVIIGEREKIPQIIKKEFLKIEKITQNNKKLKLNIAFNYGTDVEFLRIVKQIVSSYGNKEKKITHTLLKKHMYLYGSPDPDLLIRTGGFQRLSNFLLLNIGYTEIFFTKTLWPDLSKIELLKIFDKFYKIERKYGL</sequence>
<dbReference type="Pfam" id="PF01255">
    <property type="entry name" value="Prenyltransf"/>
    <property type="match status" value="1"/>
</dbReference>
<evidence type="ECO:0000313" key="3">
    <source>
        <dbReference type="EMBL" id="SVB15402.1"/>
    </source>
</evidence>
<reference evidence="3" key="1">
    <citation type="submission" date="2018-05" db="EMBL/GenBank/DDBJ databases">
        <authorList>
            <person name="Lanie J.A."/>
            <person name="Ng W.-L."/>
            <person name="Kazmierczak K.M."/>
            <person name="Andrzejewski T.M."/>
            <person name="Davidsen T.M."/>
            <person name="Wayne K.J."/>
            <person name="Tettelin H."/>
            <person name="Glass J.I."/>
            <person name="Rusch D."/>
            <person name="Podicherti R."/>
            <person name="Tsui H.-C.T."/>
            <person name="Winkler M.E."/>
        </authorList>
    </citation>
    <scope>NUCLEOTIDE SEQUENCE</scope>
</reference>
<comment type="cofactor">
    <cofactor evidence="1">
        <name>Mg(2+)</name>
        <dbReference type="ChEBI" id="CHEBI:18420"/>
    </cofactor>
</comment>
<dbReference type="PANTHER" id="PTHR10291:SF0">
    <property type="entry name" value="DEHYDRODOLICHYL DIPHOSPHATE SYNTHASE 2"/>
    <property type="match status" value="1"/>
</dbReference>
<dbReference type="SUPFAM" id="SSF64005">
    <property type="entry name" value="Undecaprenyl diphosphate synthase"/>
    <property type="match status" value="1"/>
</dbReference>
<dbReference type="InterPro" id="IPR001441">
    <property type="entry name" value="UPP_synth-like"/>
</dbReference>
<dbReference type="PANTHER" id="PTHR10291">
    <property type="entry name" value="DEHYDRODOLICHYL DIPHOSPHATE SYNTHASE FAMILY MEMBER"/>
    <property type="match status" value="1"/>
</dbReference>
<proteinExistence type="inferred from homology"/>
<evidence type="ECO:0008006" key="4">
    <source>
        <dbReference type="Google" id="ProtNLM"/>
    </source>
</evidence>
<dbReference type="EMBL" id="UINC01030656">
    <property type="protein sequence ID" value="SVB15402.1"/>
    <property type="molecule type" value="Genomic_DNA"/>
</dbReference>
<dbReference type="InterPro" id="IPR018520">
    <property type="entry name" value="UPP_synth-like_CS"/>
</dbReference>
<organism evidence="3">
    <name type="scientific">marine metagenome</name>
    <dbReference type="NCBI Taxonomy" id="408172"/>
    <lineage>
        <taxon>unclassified sequences</taxon>
        <taxon>metagenomes</taxon>
        <taxon>ecological metagenomes</taxon>
    </lineage>
</organism>
<dbReference type="GO" id="GO:0045547">
    <property type="term" value="F:ditrans,polycis-polyprenyl diphosphate synthase [(2E,6E)-farnesyl diphosphate specific] activity"/>
    <property type="evidence" value="ECO:0007669"/>
    <property type="project" value="TreeGrafter"/>
</dbReference>
<evidence type="ECO:0000256" key="2">
    <source>
        <dbReference type="ARBA" id="ARBA00022679"/>
    </source>
</evidence>